<feature type="region of interest" description="Disordered" evidence="1">
    <location>
        <begin position="492"/>
        <end position="526"/>
    </location>
</feature>
<gene>
    <name evidence="2" type="ORF">VSP9026_02399</name>
</gene>
<protein>
    <submittedName>
        <fullName evidence="2">Phage-related minor tail protein</fullName>
    </submittedName>
</protein>
<organism evidence="2 3">
    <name type="scientific">Vibrio spartinae</name>
    <dbReference type="NCBI Taxonomy" id="1918945"/>
    <lineage>
        <taxon>Bacteria</taxon>
        <taxon>Pseudomonadati</taxon>
        <taxon>Pseudomonadota</taxon>
        <taxon>Gammaproteobacteria</taxon>
        <taxon>Vibrionales</taxon>
        <taxon>Vibrionaceae</taxon>
        <taxon>Vibrio</taxon>
    </lineage>
</organism>
<name>A0A1N6M5K7_9VIBR</name>
<reference evidence="2 3" key="1">
    <citation type="submission" date="2016-12" db="EMBL/GenBank/DDBJ databases">
        <authorList>
            <person name="Song W.-J."/>
            <person name="Kurnit D.M."/>
        </authorList>
    </citation>
    <scope>NUCLEOTIDE SEQUENCE [LARGE SCALE GENOMIC DNA]</scope>
    <source>
        <strain evidence="2 3">CECT 9026</strain>
    </source>
</reference>
<feature type="compositionally biased region" description="Basic and acidic residues" evidence="1">
    <location>
        <begin position="41"/>
        <end position="54"/>
    </location>
</feature>
<evidence type="ECO:0000256" key="1">
    <source>
        <dbReference type="SAM" id="MobiDB-lite"/>
    </source>
</evidence>
<feature type="region of interest" description="Disordered" evidence="1">
    <location>
        <begin position="650"/>
        <end position="681"/>
    </location>
</feature>
<dbReference type="RefSeq" id="WP_074373203.1">
    <property type="nucleotide sequence ID" value="NZ_AP024907.1"/>
</dbReference>
<sequence length="775" mass="83023">MADKNASVGIGVSARVDRTVPRAFHQLEQQNKRLGRGTRRLGRETRSLGRESRGTGRSVTTLGRRIMAAGKNVQSFTQKIGDAARKSHLMRKSINKMADGLDQVGNKWTALASGAAGVGSAHAVMGLEERYERLGIQAGKSKEEMAALRAEMFATAQQSDIRVDQGEMLAAVEKIVEKTGDLKFAQENMTNIGRVMQATGAEGADVGEMFADMSQKFGLKNSKDVLSAIDTLVVQGKAGAFTLQNLASEGASVAAAYAAMGRTGPKAVQEMGALLQMSRMGSGSAAEAASSMESVLEDITANYSKIEKLGIQVFDEEALERGEKKFRSIPVILKEIMAATNGDITQYSQLFGDEAMRTLKVLAGEDGKKLDQFLSISGDGTAVLQDSARAAKTANAAMTSLKTAWMSFADKKLAEPIAALADLINDIDPDTLSKALTGATAVAGALGVAWAGRKVWKTGKSIAGFFRGKDKRTTPESRLASNDVAKVYVTNMPGSGFGGGDSSSENGRKRGRKRRRFRTRRGGSLRGESGRLKRLLQLGQRPGLLKGLTRRIPYVGALMGAVDIGSTLMDDSLSREQKSKAVGGTAGGLGGALAGAAIGSWILPGIGTAIGGLIGGLGGESIGRWVGGMLKSTPGDKIQQTSNHYRTQTVNQHTVDQSDHSAVYQTDPKPDQSRRRSQPGDTINHQVQNQQRTVNQSFSTVTQSQQYEMTNLTNRVQNHQSSQQNRSQITFAPVFHVQGNVNDEQINKLEKMVMRVAKQMEKFSRSPRNVGFADS</sequence>
<dbReference type="Proteomes" id="UP000184774">
    <property type="component" value="Unassembled WGS sequence"/>
</dbReference>
<feature type="region of interest" description="Disordered" evidence="1">
    <location>
        <begin position="28"/>
        <end position="58"/>
    </location>
</feature>
<feature type="compositionally biased region" description="Basic residues" evidence="1">
    <location>
        <begin position="509"/>
        <end position="523"/>
    </location>
</feature>
<dbReference type="AlphaFoldDB" id="A0A1N6M5K7"/>
<proteinExistence type="predicted"/>
<evidence type="ECO:0000313" key="2">
    <source>
        <dbReference type="EMBL" id="SIO94670.1"/>
    </source>
</evidence>
<dbReference type="EMBL" id="FSSB01000016">
    <property type="protein sequence ID" value="SIO94670.1"/>
    <property type="molecule type" value="Genomic_DNA"/>
</dbReference>
<evidence type="ECO:0000313" key="3">
    <source>
        <dbReference type="Proteomes" id="UP000184774"/>
    </source>
</evidence>
<accession>A0A1N6M5K7</accession>